<keyword evidence="13" id="KW-0444">Lipid biosynthesis</keyword>
<dbReference type="SUPFAM" id="SSF51246">
    <property type="entry name" value="Rudiment single hybrid motif"/>
    <property type="match status" value="1"/>
</dbReference>
<dbReference type="SMART" id="SM00878">
    <property type="entry name" value="Biotin_carb_C"/>
    <property type="match status" value="1"/>
</dbReference>
<evidence type="ECO:0000256" key="4">
    <source>
        <dbReference type="ARBA" id="ARBA00013263"/>
    </source>
</evidence>
<dbReference type="Pfam" id="PF00289">
    <property type="entry name" value="Biotin_carb_N"/>
    <property type="match status" value="1"/>
</dbReference>
<dbReference type="GO" id="GO:0005524">
    <property type="term" value="F:ATP binding"/>
    <property type="evidence" value="ECO:0007669"/>
    <property type="project" value="UniProtKB-UniRule"/>
</dbReference>
<keyword evidence="10 13" id="KW-0092">Biotin</keyword>
<dbReference type="GO" id="GO:0004075">
    <property type="term" value="F:biotin carboxylase activity"/>
    <property type="evidence" value="ECO:0007669"/>
    <property type="project" value="UniProtKB-EC"/>
</dbReference>
<evidence type="ECO:0000256" key="10">
    <source>
        <dbReference type="ARBA" id="ARBA00023267"/>
    </source>
</evidence>
<dbReference type="InterPro" id="IPR005482">
    <property type="entry name" value="Biotin_COase_C"/>
</dbReference>
<dbReference type="EC" id="6.3.4.14" evidence="4 13"/>
<evidence type="ECO:0000256" key="2">
    <source>
        <dbReference type="ARBA" id="ARBA00004956"/>
    </source>
</evidence>
<sequence>MFKKILIANRGEIALRIIRAAKDLEIKTVAVYSKADTDSLHTQLADERVCIGPAPASESYLNIPQVISAAIITECDAIHPGYGFLAENATFAEICIEHNIAFIGPSPDVIASMGDKIKAKVLMKKADVPIVPGLLEAVSNLDEIKKIIQKIGYPVIIKAAAGGGGKGIRIIEDSSQLEPMINAARLEAEKAFKDSSLYIEKYIQKPRHIEVQILGDNYGNIIHLGERECSIQSRHQKLIEETPPVNISQKIKQKMCEIAVRAARSVKYKSAGTIEFLFDSREKKFYFIEMNTRIQVEHPVTELVTGIDLVKLQIQLAAGEKLKLTQKDIVPSGHAIECRINAVDPDNNFAPSPGKIESLHLPGGPGVRLDTHIYAGYTIPPNYDSMIAKLITYGEDRKEALSRMRRALSEFIVNGIKTTIPFHLRILNDSSFIKGDIHTHFLSCMDKKNNSSPQIPTE</sequence>
<dbReference type="PANTHER" id="PTHR48095:SF2">
    <property type="entry name" value="BIOTIN CARBOXYLASE, CHLOROPLASTIC"/>
    <property type="match status" value="1"/>
</dbReference>
<dbReference type="PROSITE" id="PS00867">
    <property type="entry name" value="CPSASE_2"/>
    <property type="match status" value="1"/>
</dbReference>
<dbReference type="InterPro" id="IPR011764">
    <property type="entry name" value="Biotin_carboxylation_dom"/>
</dbReference>
<evidence type="ECO:0000256" key="1">
    <source>
        <dbReference type="ARBA" id="ARBA00003761"/>
    </source>
</evidence>
<proteinExistence type="predicted"/>
<reference evidence="16 17" key="1">
    <citation type="journal article" date="2016" name="Environ. Microbiol.">
        <title>Genomic resolution of a cold subsurface aquifer community provides metabolic insights for novel microbes adapted to high CO concentrations.</title>
        <authorList>
            <person name="Probst A.J."/>
            <person name="Castelle C.J."/>
            <person name="Singh A."/>
            <person name="Brown C.T."/>
            <person name="Anantharaman K."/>
            <person name="Sharon I."/>
            <person name="Hug L.A."/>
            <person name="Burstein D."/>
            <person name="Emerson J.B."/>
            <person name="Thomas B.C."/>
            <person name="Banfield J.F."/>
        </authorList>
    </citation>
    <scope>NUCLEOTIDE SEQUENCE [LARGE SCALE GENOMIC DNA]</scope>
    <source>
        <strain evidence="16">CG2_30_40_21</strain>
    </source>
</reference>
<evidence type="ECO:0000256" key="6">
    <source>
        <dbReference type="ARBA" id="ARBA00022723"/>
    </source>
</evidence>
<dbReference type="EMBL" id="MNYI01000236">
    <property type="protein sequence ID" value="OIP36618.1"/>
    <property type="molecule type" value="Genomic_DNA"/>
</dbReference>
<evidence type="ECO:0000256" key="9">
    <source>
        <dbReference type="ARBA" id="ARBA00022842"/>
    </source>
</evidence>
<evidence type="ECO:0000313" key="17">
    <source>
        <dbReference type="Proteomes" id="UP000183085"/>
    </source>
</evidence>
<dbReference type="FunFam" id="3.30.1490.20:FF:000003">
    <property type="entry name" value="acetyl-CoA carboxylase isoform X1"/>
    <property type="match status" value="1"/>
</dbReference>
<evidence type="ECO:0000256" key="13">
    <source>
        <dbReference type="RuleBase" id="RU365063"/>
    </source>
</evidence>
<keyword evidence="9" id="KW-0460">Magnesium</keyword>
<dbReference type="NCBIfam" id="NF006367">
    <property type="entry name" value="PRK08591.1"/>
    <property type="match status" value="1"/>
</dbReference>
<dbReference type="PROSITE" id="PS50975">
    <property type="entry name" value="ATP_GRASP"/>
    <property type="match status" value="1"/>
</dbReference>
<dbReference type="GO" id="GO:0046872">
    <property type="term" value="F:metal ion binding"/>
    <property type="evidence" value="ECO:0007669"/>
    <property type="project" value="UniProtKB-KW"/>
</dbReference>
<evidence type="ECO:0000256" key="12">
    <source>
        <dbReference type="PROSITE-ProRule" id="PRU00409"/>
    </source>
</evidence>
<organism evidence="16 17">
    <name type="scientific">Candidatus Desantisbacteria bacterium CG2_30_40_21</name>
    <dbReference type="NCBI Taxonomy" id="1817895"/>
    <lineage>
        <taxon>Bacteria</taxon>
        <taxon>Candidatus Desantisiibacteriota</taxon>
    </lineage>
</organism>
<keyword evidence="13" id="KW-0276">Fatty acid metabolism</keyword>
<keyword evidence="8 12" id="KW-0067">ATP-binding</keyword>
<dbReference type="InterPro" id="IPR005479">
    <property type="entry name" value="CPAse_ATP-bd"/>
</dbReference>
<evidence type="ECO:0000256" key="11">
    <source>
        <dbReference type="ARBA" id="ARBA00048600"/>
    </source>
</evidence>
<evidence type="ECO:0000259" key="14">
    <source>
        <dbReference type="PROSITE" id="PS50975"/>
    </source>
</evidence>
<dbReference type="SUPFAM" id="SSF56059">
    <property type="entry name" value="Glutathione synthetase ATP-binding domain-like"/>
    <property type="match status" value="1"/>
</dbReference>
<dbReference type="NCBIfam" id="TIGR00514">
    <property type="entry name" value="accC"/>
    <property type="match status" value="1"/>
</dbReference>
<dbReference type="STRING" id="1817895.AUJ95_09280"/>
<evidence type="ECO:0000256" key="5">
    <source>
        <dbReference type="ARBA" id="ARBA00022598"/>
    </source>
</evidence>
<dbReference type="InterPro" id="IPR011054">
    <property type="entry name" value="Rudment_hybrid_motif"/>
</dbReference>
<evidence type="ECO:0000256" key="3">
    <source>
        <dbReference type="ARBA" id="ARBA00011750"/>
    </source>
</evidence>
<dbReference type="Gene3D" id="3.30.470.20">
    <property type="entry name" value="ATP-grasp fold, B domain"/>
    <property type="match status" value="1"/>
</dbReference>
<dbReference type="InterPro" id="IPR016185">
    <property type="entry name" value="PreATP-grasp_dom_sf"/>
</dbReference>
<keyword evidence="6" id="KW-0479">Metal-binding</keyword>
<evidence type="ECO:0000256" key="8">
    <source>
        <dbReference type="ARBA" id="ARBA00022840"/>
    </source>
</evidence>
<comment type="caution">
    <text evidence="16">The sequence shown here is derived from an EMBL/GenBank/DDBJ whole genome shotgun (WGS) entry which is preliminary data.</text>
</comment>
<dbReference type="Proteomes" id="UP000183085">
    <property type="component" value="Unassembled WGS sequence"/>
</dbReference>
<gene>
    <name evidence="16" type="ORF">AUJ95_09280</name>
</gene>
<dbReference type="PANTHER" id="PTHR48095">
    <property type="entry name" value="PYRUVATE CARBOXYLASE SUBUNIT A"/>
    <property type="match status" value="1"/>
</dbReference>
<comment type="function">
    <text evidence="1 13">This protein is a component of the acetyl coenzyme A carboxylase complex; first, biotin carboxylase catalyzes the carboxylation of the carrier protein and then the transcarboxylase transfers the carboxyl group to form malonyl-CoA.</text>
</comment>
<dbReference type="SUPFAM" id="SSF52440">
    <property type="entry name" value="PreATP-grasp domain"/>
    <property type="match status" value="1"/>
</dbReference>
<accession>A0A1J5DW90</accession>
<dbReference type="InterPro" id="IPR005481">
    <property type="entry name" value="BC-like_N"/>
</dbReference>
<comment type="catalytic activity">
    <reaction evidence="11 13">
        <text>N(6)-biotinyl-L-lysyl-[protein] + hydrogencarbonate + ATP = N(6)-carboxybiotinyl-L-lysyl-[protein] + ADP + phosphate + H(+)</text>
        <dbReference type="Rhea" id="RHEA:13501"/>
        <dbReference type="Rhea" id="RHEA-COMP:10505"/>
        <dbReference type="Rhea" id="RHEA-COMP:10506"/>
        <dbReference type="ChEBI" id="CHEBI:15378"/>
        <dbReference type="ChEBI" id="CHEBI:17544"/>
        <dbReference type="ChEBI" id="CHEBI:30616"/>
        <dbReference type="ChEBI" id="CHEBI:43474"/>
        <dbReference type="ChEBI" id="CHEBI:83144"/>
        <dbReference type="ChEBI" id="CHEBI:83145"/>
        <dbReference type="ChEBI" id="CHEBI:456216"/>
        <dbReference type="EC" id="6.3.4.14"/>
    </reaction>
</comment>
<dbReference type="AlphaFoldDB" id="A0A1J5DW90"/>
<keyword evidence="13" id="KW-0275">Fatty acid biosynthesis</keyword>
<dbReference type="Pfam" id="PF02786">
    <property type="entry name" value="CPSase_L_D2"/>
    <property type="match status" value="1"/>
</dbReference>
<comment type="subunit">
    <text evidence="3 13">Acetyl-CoA carboxylase is a heterohexamer of biotin carboxyl carrier protein, biotin carboxylase and the two subunits of carboxyl transferase in a 2:2 complex.</text>
</comment>
<dbReference type="GO" id="GO:0006633">
    <property type="term" value="P:fatty acid biosynthetic process"/>
    <property type="evidence" value="ECO:0007669"/>
    <property type="project" value="UniProtKB-KW"/>
</dbReference>
<dbReference type="Pfam" id="PF02785">
    <property type="entry name" value="Biotin_carb_C"/>
    <property type="match status" value="1"/>
</dbReference>
<evidence type="ECO:0000259" key="15">
    <source>
        <dbReference type="PROSITE" id="PS50979"/>
    </source>
</evidence>
<dbReference type="InterPro" id="IPR011761">
    <property type="entry name" value="ATP-grasp"/>
</dbReference>
<dbReference type="InterPro" id="IPR004549">
    <property type="entry name" value="Acetyl_CoA_COase_biotin_COase"/>
</dbReference>
<keyword evidence="5 13" id="KW-0436">Ligase</keyword>
<name>A0A1J5DW90_9BACT</name>
<keyword evidence="13" id="KW-0443">Lipid metabolism</keyword>
<dbReference type="PROSITE" id="PS00866">
    <property type="entry name" value="CPSASE_1"/>
    <property type="match status" value="1"/>
</dbReference>
<dbReference type="PROSITE" id="PS50979">
    <property type="entry name" value="BC"/>
    <property type="match status" value="1"/>
</dbReference>
<dbReference type="GO" id="GO:2001295">
    <property type="term" value="P:malonyl-CoA biosynthetic process"/>
    <property type="evidence" value="ECO:0007669"/>
    <property type="project" value="UniProtKB-UniPathway"/>
</dbReference>
<evidence type="ECO:0000313" key="16">
    <source>
        <dbReference type="EMBL" id="OIP36618.1"/>
    </source>
</evidence>
<keyword evidence="7 12" id="KW-0547">Nucleotide-binding</keyword>
<protein>
    <recommendedName>
        <fullName evidence="4 13">Biotin carboxylase</fullName>
        <ecNumber evidence="4 13">6.3.4.14</ecNumber>
    </recommendedName>
    <alternativeName>
        <fullName evidence="13">Acetyl-coenzyme A carboxylase biotin carboxylase subunit A</fullName>
    </alternativeName>
</protein>
<feature type="domain" description="ATP-grasp" evidence="14">
    <location>
        <begin position="120"/>
        <end position="318"/>
    </location>
</feature>
<dbReference type="InterPro" id="IPR051602">
    <property type="entry name" value="ACC_Biotin_Carboxylase"/>
</dbReference>
<evidence type="ECO:0000256" key="7">
    <source>
        <dbReference type="ARBA" id="ARBA00022741"/>
    </source>
</evidence>
<dbReference type="UniPathway" id="UPA00655">
    <property type="reaction ID" value="UER00711"/>
</dbReference>
<comment type="pathway">
    <text evidence="2 13">Lipid metabolism; malonyl-CoA biosynthesis; malonyl-CoA from acetyl-CoA: step 1/1.</text>
</comment>
<feature type="domain" description="Biotin carboxylation" evidence="15">
    <location>
        <begin position="1"/>
        <end position="447"/>
    </location>
</feature>
<dbReference type="FunFam" id="3.40.50.20:FF:000010">
    <property type="entry name" value="Propionyl-CoA carboxylase subunit alpha"/>
    <property type="match status" value="1"/>
</dbReference>